<dbReference type="InterPro" id="IPR051162">
    <property type="entry name" value="T4SS_component"/>
</dbReference>
<dbReference type="Pfam" id="PF05872">
    <property type="entry name" value="HerA_C"/>
    <property type="match status" value="2"/>
</dbReference>
<dbReference type="RefSeq" id="WP_183210535.1">
    <property type="nucleotide sequence ID" value="NZ_JAAAMM010000005.1"/>
</dbReference>
<organism evidence="3 4">
    <name type="scientific">Aurantimonas endophytica</name>
    <dbReference type="NCBI Taxonomy" id="1522175"/>
    <lineage>
        <taxon>Bacteria</taxon>
        <taxon>Pseudomonadati</taxon>
        <taxon>Pseudomonadota</taxon>
        <taxon>Alphaproteobacteria</taxon>
        <taxon>Hyphomicrobiales</taxon>
        <taxon>Aurantimonadaceae</taxon>
        <taxon>Aurantimonas</taxon>
    </lineage>
</organism>
<sequence length="551" mass="60389">MLEAGRIYIGSSRKLEEAAQQGEYLDLRLANRHGLITGATGTGKTVTLQILAEGFSEAGVPVFCADIKGDLAGMAERGEPKDFLVERARDIGLEPYYHDLYPVVFWDIFGEQGHPVRATISEMGPLLLSRLMNLSEAQEGVLNIVFKIADEEGLLLLDLKDLQAMLAHVAENAESVSRLYGNVAKASVGAIQRSLLVLEQQGAANFFGEPALAIADLMRTDRDGRGIVNMLAADKLMMNPRLYATFLLWLLSELFEELPEVGDADKPKLVFFFDEAHLLFDGAPKVLVDRVEQVVKLIRSKGVGVYLVTQNPLDVPDGVLAQLGNRVQHALRAYTPREQKAVKTAAETFRPNPAFDSFEAITQLGVGEALVSTLGKGGVPSMVERTLIRPPSGRLGTITPEERTAVIGRSPVAGLYDHTVDRESAYEMLVGRAEKELQQEAEQRRLEDEAAADRRNGEAERRADAARRREEEGADDAPTRTRTGFQLPDFGGGEEPERAETRARAPARTRSSGYQRQTVTETIMKQVGRTVASTVTNAIVRGILGSLKRGR</sequence>
<evidence type="ECO:0000313" key="4">
    <source>
        <dbReference type="Proteomes" id="UP000588647"/>
    </source>
</evidence>
<feature type="compositionally biased region" description="Low complexity" evidence="1">
    <location>
        <begin position="504"/>
        <end position="513"/>
    </location>
</feature>
<dbReference type="PANTHER" id="PTHR30121:SF6">
    <property type="entry name" value="SLR6007 PROTEIN"/>
    <property type="match status" value="1"/>
</dbReference>
<reference evidence="3 4" key="1">
    <citation type="submission" date="2020-08" db="EMBL/GenBank/DDBJ databases">
        <title>Genomic Encyclopedia of Type Strains, Phase IV (KMG-IV): sequencing the most valuable type-strain genomes for metagenomic binning, comparative biology and taxonomic classification.</title>
        <authorList>
            <person name="Goeker M."/>
        </authorList>
    </citation>
    <scope>NUCLEOTIDE SEQUENCE [LARGE SCALE GENOMIC DNA]</scope>
    <source>
        <strain evidence="3 4">DSM 103570</strain>
    </source>
</reference>
<keyword evidence="4" id="KW-1185">Reference proteome</keyword>
<dbReference type="PANTHER" id="PTHR30121">
    <property type="entry name" value="UNCHARACTERIZED PROTEIN YJGR-RELATED"/>
    <property type="match status" value="1"/>
</dbReference>
<dbReference type="SUPFAM" id="SSF52540">
    <property type="entry name" value="P-loop containing nucleoside triphosphate hydrolases"/>
    <property type="match status" value="1"/>
</dbReference>
<dbReference type="EMBL" id="JACIEM010000005">
    <property type="protein sequence ID" value="MBB4004977.1"/>
    <property type="molecule type" value="Genomic_DNA"/>
</dbReference>
<gene>
    <name evidence="3" type="ORF">GGR03_004072</name>
</gene>
<dbReference type="AlphaFoldDB" id="A0A7W6HHD3"/>
<dbReference type="Proteomes" id="UP000588647">
    <property type="component" value="Unassembled WGS sequence"/>
</dbReference>
<accession>A0A7W6HHD3</accession>
<proteinExistence type="predicted"/>
<feature type="domain" description="Helicase HerA-like C-terminal" evidence="2">
    <location>
        <begin position="502"/>
        <end position="548"/>
    </location>
</feature>
<protein>
    <recommendedName>
        <fullName evidence="2">Helicase HerA-like C-terminal domain-containing protein</fullName>
    </recommendedName>
</protein>
<dbReference type="InterPro" id="IPR027417">
    <property type="entry name" value="P-loop_NTPase"/>
</dbReference>
<comment type="caution">
    <text evidence="3">The sequence shown here is derived from an EMBL/GenBank/DDBJ whole genome shotgun (WGS) entry which is preliminary data.</text>
</comment>
<feature type="domain" description="Helicase HerA-like C-terminal" evidence="2">
    <location>
        <begin position="13"/>
        <end position="470"/>
    </location>
</feature>
<name>A0A7W6HHD3_9HYPH</name>
<dbReference type="InterPro" id="IPR033186">
    <property type="entry name" value="HerA_C"/>
</dbReference>
<evidence type="ECO:0000256" key="1">
    <source>
        <dbReference type="SAM" id="MobiDB-lite"/>
    </source>
</evidence>
<feature type="compositionally biased region" description="Basic and acidic residues" evidence="1">
    <location>
        <begin position="439"/>
        <end position="471"/>
    </location>
</feature>
<evidence type="ECO:0000313" key="3">
    <source>
        <dbReference type="EMBL" id="MBB4004977.1"/>
    </source>
</evidence>
<dbReference type="Gene3D" id="3.40.50.300">
    <property type="entry name" value="P-loop containing nucleotide triphosphate hydrolases"/>
    <property type="match status" value="2"/>
</dbReference>
<feature type="region of interest" description="Disordered" evidence="1">
    <location>
        <begin position="439"/>
        <end position="515"/>
    </location>
</feature>
<evidence type="ECO:0000259" key="2">
    <source>
        <dbReference type="Pfam" id="PF05872"/>
    </source>
</evidence>